<name>A0ABR7NDR2_9FIRM</name>
<reference evidence="3 4" key="1">
    <citation type="submission" date="2020-08" db="EMBL/GenBank/DDBJ databases">
        <title>Genome public.</title>
        <authorList>
            <person name="Liu C."/>
            <person name="Sun Q."/>
        </authorList>
    </citation>
    <scope>NUCLEOTIDE SEQUENCE [LARGE SCALE GENOMIC DNA]</scope>
    <source>
        <strain evidence="3 4">NSJ-46</strain>
    </source>
</reference>
<keyword evidence="3" id="KW-0378">Hydrolase</keyword>
<evidence type="ECO:0000256" key="1">
    <source>
        <dbReference type="SAM" id="Phobius"/>
    </source>
</evidence>
<dbReference type="Proteomes" id="UP000657421">
    <property type="component" value="Unassembled WGS sequence"/>
</dbReference>
<feature type="transmembrane region" description="Helical" evidence="1">
    <location>
        <begin position="111"/>
        <end position="134"/>
    </location>
</feature>
<organism evidence="3 4">
    <name type="scientific">Jingyaoa shaoxingensis</name>
    <dbReference type="NCBI Taxonomy" id="2763671"/>
    <lineage>
        <taxon>Bacteria</taxon>
        <taxon>Bacillati</taxon>
        <taxon>Bacillota</taxon>
        <taxon>Clostridia</taxon>
        <taxon>Lachnospirales</taxon>
        <taxon>Lachnospiraceae</taxon>
        <taxon>Jingyaoa</taxon>
    </lineage>
</organism>
<keyword evidence="4" id="KW-1185">Reference proteome</keyword>
<comment type="caution">
    <text evidence="3">The sequence shown here is derived from an EMBL/GenBank/DDBJ whole genome shotgun (WGS) entry which is preliminary data.</text>
</comment>
<keyword evidence="1" id="KW-0812">Transmembrane</keyword>
<evidence type="ECO:0000313" key="4">
    <source>
        <dbReference type="Proteomes" id="UP000657421"/>
    </source>
</evidence>
<keyword evidence="3" id="KW-0482">Metalloprotease</keyword>
<sequence>MARKNAIRLYLTGTIGQITVIAIIVFLLRKIGIVVDYTTVIGMIAIGIGGISSAMWGSIVTIRYRKINFKRIVIEFVNIKQPIFGYLLVFMFLSIEFCYLLMGGMLQVKNWYIPVILFVKAILFGGIEEIGWRYTFQPIIEEQHEYVFSTCVTFVCWGIWHFLYFFIEGSMQSIHVGSFLLGLLTNCFILSALYNKTRSLWICAMTHALINTLSQISVGGNLFVSLVCKVIIICIAVFISGGICKDNEKRS</sequence>
<gene>
    <name evidence="3" type="ORF">H8716_16115</name>
</gene>
<feature type="transmembrane region" description="Helical" evidence="1">
    <location>
        <begin position="200"/>
        <end position="216"/>
    </location>
</feature>
<feature type="transmembrane region" description="Helical" evidence="1">
    <location>
        <begin position="173"/>
        <end position="193"/>
    </location>
</feature>
<feature type="transmembrane region" description="Helical" evidence="1">
    <location>
        <begin position="83"/>
        <end position="105"/>
    </location>
</feature>
<dbReference type="InterPro" id="IPR003675">
    <property type="entry name" value="Rce1/LyrA-like_dom"/>
</dbReference>
<keyword evidence="1" id="KW-1133">Transmembrane helix</keyword>
<protein>
    <submittedName>
        <fullName evidence="3">CPBP family intramembrane metalloprotease</fullName>
    </submittedName>
</protein>
<dbReference type="GO" id="GO:0008237">
    <property type="term" value="F:metallopeptidase activity"/>
    <property type="evidence" value="ECO:0007669"/>
    <property type="project" value="UniProtKB-KW"/>
</dbReference>
<feature type="transmembrane region" description="Helical" evidence="1">
    <location>
        <begin position="146"/>
        <end position="167"/>
    </location>
</feature>
<dbReference type="EMBL" id="JACRSZ010000026">
    <property type="protein sequence ID" value="MBC8574567.1"/>
    <property type="molecule type" value="Genomic_DNA"/>
</dbReference>
<dbReference type="Pfam" id="PF02517">
    <property type="entry name" value="Rce1-like"/>
    <property type="match status" value="1"/>
</dbReference>
<feature type="transmembrane region" description="Helical" evidence="1">
    <location>
        <begin position="222"/>
        <end position="244"/>
    </location>
</feature>
<proteinExistence type="predicted"/>
<evidence type="ECO:0000259" key="2">
    <source>
        <dbReference type="Pfam" id="PF02517"/>
    </source>
</evidence>
<evidence type="ECO:0000313" key="3">
    <source>
        <dbReference type="EMBL" id="MBC8574567.1"/>
    </source>
</evidence>
<keyword evidence="3" id="KW-0645">Protease</keyword>
<feature type="transmembrane region" description="Helical" evidence="1">
    <location>
        <begin position="40"/>
        <end position="62"/>
    </location>
</feature>
<keyword evidence="1" id="KW-0472">Membrane</keyword>
<dbReference type="RefSeq" id="WP_144362916.1">
    <property type="nucleotide sequence ID" value="NZ_JACRSZ010000026.1"/>
</dbReference>
<feature type="transmembrane region" description="Helical" evidence="1">
    <location>
        <begin position="7"/>
        <end position="28"/>
    </location>
</feature>
<accession>A0ABR7NDR2</accession>
<feature type="domain" description="CAAX prenyl protease 2/Lysostaphin resistance protein A-like" evidence="2">
    <location>
        <begin position="113"/>
        <end position="212"/>
    </location>
</feature>